<evidence type="ECO:0000256" key="3">
    <source>
        <dbReference type="SAM" id="Phobius"/>
    </source>
</evidence>
<dbReference type="EMBL" id="JAGQLM010000114">
    <property type="protein sequence ID" value="MCA9375211.1"/>
    <property type="molecule type" value="Genomic_DNA"/>
</dbReference>
<evidence type="ECO:0000256" key="1">
    <source>
        <dbReference type="ARBA" id="ARBA00022729"/>
    </source>
</evidence>
<dbReference type="Proteomes" id="UP000748332">
    <property type="component" value="Unassembled WGS sequence"/>
</dbReference>
<protein>
    <submittedName>
        <fullName evidence="5">Metallophosphoesterase</fullName>
    </submittedName>
</protein>
<comment type="caution">
    <text evidence="5">The sequence shown here is derived from an EMBL/GenBank/DDBJ whole genome shotgun (WGS) entry which is preliminary data.</text>
</comment>
<dbReference type="Gene3D" id="3.60.21.10">
    <property type="match status" value="1"/>
</dbReference>
<evidence type="ECO:0000256" key="2">
    <source>
        <dbReference type="ARBA" id="ARBA00022801"/>
    </source>
</evidence>
<keyword evidence="3" id="KW-0812">Transmembrane</keyword>
<organism evidence="5 6">
    <name type="scientific">Candidatus Dojkabacteria bacterium</name>
    <dbReference type="NCBI Taxonomy" id="2099670"/>
    <lineage>
        <taxon>Bacteria</taxon>
        <taxon>Candidatus Dojkabacteria</taxon>
    </lineage>
</organism>
<reference evidence="5" key="2">
    <citation type="journal article" date="2021" name="Microbiome">
        <title>Successional dynamics and alternative stable states in a saline activated sludge microbial community over 9 years.</title>
        <authorList>
            <person name="Wang Y."/>
            <person name="Ye J."/>
            <person name="Ju F."/>
            <person name="Liu L."/>
            <person name="Boyd J.A."/>
            <person name="Deng Y."/>
            <person name="Parks D.H."/>
            <person name="Jiang X."/>
            <person name="Yin X."/>
            <person name="Woodcroft B.J."/>
            <person name="Tyson G.W."/>
            <person name="Hugenholtz P."/>
            <person name="Polz M.F."/>
            <person name="Zhang T."/>
        </authorList>
    </citation>
    <scope>NUCLEOTIDE SEQUENCE</scope>
    <source>
        <strain evidence="5">HKST-UBA16</strain>
    </source>
</reference>
<evidence type="ECO:0000313" key="6">
    <source>
        <dbReference type="Proteomes" id="UP000748332"/>
    </source>
</evidence>
<dbReference type="GO" id="GO:0016787">
    <property type="term" value="F:hydrolase activity"/>
    <property type="evidence" value="ECO:0007669"/>
    <property type="project" value="UniProtKB-KW"/>
</dbReference>
<keyword evidence="1" id="KW-0732">Signal</keyword>
<evidence type="ECO:0000313" key="5">
    <source>
        <dbReference type="EMBL" id="MCA9375211.1"/>
    </source>
</evidence>
<dbReference type="InterPro" id="IPR051558">
    <property type="entry name" value="Metallophosphoesterase_PAP"/>
</dbReference>
<feature type="transmembrane region" description="Helical" evidence="3">
    <location>
        <begin position="6"/>
        <end position="24"/>
    </location>
</feature>
<dbReference type="SUPFAM" id="SSF56300">
    <property type="entry name" value="Metallo-dependent phosphatases"/>
    <property type="match status" value="1"/>
</dbReference>
<keyword evidence="2" id="KW-0378">Hydrolase</keyword>
<dbReference type="InterPro" id="IPR029052">
    <property type="entry name" value="Metallo-depent_PP-like"/>
</dbReference>
<dbReference type="PANTHER" id="PTHR10161">
    <property type="entry name" value="TARTRATE-RESISTANT ACID PHOSPHATASE TYPE 5"/>
    <property type="match status" value="1"/>
</dbReference>
<dbReference type="Pfam" id="PF00149">
    <property type="entry name" value="Metallophos"/>
    <property type="match status" value="1"/>
</dbReference>
<feature type="domain" description="Calcineurin-like phosphoesterase" evidence="4">
    <location>
        <begin position="48"/>
        <end position="228"/>
    </location>
</feature>
<sequence>MKPGHYVFLISALIAFVFCNIFLLRQSINIAHNSPVEAKKSNQQNHYVVILGDSGTGSSRQYDIGNRISRYCKKHKCYSAFIAGDVIYNNGVSSVNDLQFKTKFEDPYSKVNLVFNIAYGNHDYNGCTKCYLDYSDVSPKWNMPFKYYKVSYPDVDYFVINTEKFTTRQQKWLKSKLKNSKAKWKVVIGHKPLTTFDSLHVREKWDGRDKLKSIICRNADVYVSGHAHLLEDIGKVTHCTVKQLISGGGGANTRHVVPNKKDKFVYEGRGFLTMGVVKGNLTYGFRNIDGLLLRKVVLKKK</sequence>
<evidence type="ECO:0000259" key="4">
    <source>
        <dbReference type="Pfam" id="PF00149"/>
    </source>
</evidence>
<dbReference type="PANTHER" id="PTHR10161:SF14">
    <property type="entry name" value="TARTRATE-RESISTANT ACID PHOSPHATASE TYPE 5"/>
    <property type="match status" value="1"/>
</dbReference>
<gene>
    <name evidence="5" type="ORF">KC622_02685</name>
</gene>
<accession>A0A955KWP7</accession>
<dbReference type="AlphaFoldDB" id="A0A955KWP7"/>
<dbReference type="InterPro" id="IPR004843">
    <property type="entry name" value="Calcineurin-like_PHP"/>
</dbReference>
<reference evidence="5" key="1">
    <citation type="submission" date="2020-04" db="EMBL/GenBank/DDBJ databases">
        <authorList>
            <person name="Zhang T."/>
        </authorList>
    </citation>
    <scope>NUCLEOTIDE SEQUENCE</scope>
    <source>
        <strain evidence="5">HKST-UBA16</strain>
    </source>
</reference>
<proteinExistence type="predicted"/>
<keyword evidence="3" id="KW-1133">Transmembrane helix</keyword>
<keyword evidence="3" id="KW-0472">Membrane</keyword>
<name>A0A955KWP7_9BACT</name>